<sequence length="171" mass="18461">MLKQGGSLQGALIGAIRGCTTGIGFVPGFGFGAAAGAITAMELMHSLVAANNLLSGVEILYAHLAGKIYMGWLSEFENSYIGHIDSQGDNSCSRGLSQDHIQRLPEFKFHSANNITEHCCLICLEDCTDGDMMRKTPRCGHVFHLCCLDNWLTINGSCPLCRTCVSDYPTL</sequence>
<evidence type="ECO:0000256" key="1">
    <source>
        <dbReference type="ARBA" id="ARBA00004370"/>
    </source>
</evidence>
<evidence type="ECO:0000256" key="4">
    <source>
        <dbReference type="ARBA" id="ARBA00022833"/>
    </source>
</evidence>
<keyword evidence="2" id="KW-0479">Metal-binding</keyword>
<evidence type="ECO:0000256" key="2">
    <source>
        <dbReference type="ARBA" id="ARBA00022723"/>
    </source>
</evidence>
<dbReference type="PROSITE" id="PS50089">
    <property type="entry name" value="ZF_RING_2"/>
    <property type="match status" value="1"/>
</dbReference>
<dbReference type="GO" id="GO:0016020">
    <property type="term" value="C:membrane"/>
    <property type="evidence" value="ECO:0007669"/>
    <property type="project" value="UniProtKB-SubCell"/>
</dbReference>
<evidence type="ECO:0000313" key="9">
    <source>
        <dbReference type="Proteomes" id="UP001159364"/>
    </source>
</evidence>
<dbReference type="SUPFAM" id="SSF57850">
    <property type="entry name" value="RING/U-box"/>
    <property type="match status" value="1"/>
</dbReference>
<dbReference type="EMBL" id="JAIWQS010000005">
    <property type="protein sequence ID" value="KAJ8763707.1"/>
    <property type="molecule type" value="Genomic_DNA"/>
</dbReference>
<dbReference type="PANTHER" id="PTHR46151">
    <property type="entry name" value="NEP1-INTERACTING PROTEIN-LIKE 2"/>
    <property type="match status" value="1"/>
</dbReference>
<keyword evidence="3 6" id="KW-0863">Zinc-finger</keyword>
<keyword evidence="5" id="KW-0472">Membrane</keyword>
<dbReference type="InterPro" id="IPR013083">
    <property type="entry name" value="Znf_RING/FYVE/PHD"/>
</dbReference>
<dbReference type="InterPro" id="IPR001841">
    <property type="entry name" value="Znf_RING"/>
</dbReference>
<evidence type="ECO:0000256" key="3">
    <source>
        <dbReference type="ARBA" id="ARBA00022771"/>
    </source>
</evidence>
<evidence type="ECO:0000259" key="7">
    <source>
        <dbReference type="PROSITE" id="PS50089"/>
    </source>
</evidence>
<dbReference type="Gene3D" id="3.30.40.10">
    <property type="entry name" value="Zinc/RING finger domain, C3HC4 (zinc finger)"/>
    <property type="match status" value="1"/>
</dbReference>
<feature type="domain" description="RING-type" evidence="7">
    <location>
        <begin position="120"/>
        <end position="162"/>
    </location>
</feature>
<name>A0AAV8TA51_9ROSI</name>
<dbReference type="GO" id="GO:0008270">
    <property type="term" value="F:zinc ion binding"/>
    <property type="evidence" value="ECO:0007669"/>
    <property type="project" value="UniProtKB-KW"/>
</dbReference>
<reference evidence="8 9" key="1">
    <citation type="submission" date="2021-09" db="EMBL/GenBank/DDBJ databases">
        <title>Genomic insights and catalytic innovation underlie evolution of tropane alkaloids biosynthesis.</title>
        <authorList>
            <person name="Wang Y.-J."/>
            <person name="Tian T."/>
            <person name="Huang J.-P."/>
            <person name="Huang S.-X."/>
        </authorList>
    </citation>
    <scope>NUCLEOTIDE SEQUENCE [LARGE SCALE GENOMIC DNA]</scope>
    <source>
        <strain evidence="8">KIB-2018</strain>
        <tissue evidence="8">Leaf</tissue>
    </source>
</reference>
<dbReference type="AlphaFoldDB" id="A0AAV8TA51"/>
<comment type="caution">
    <text evidence="8">The sequence shown here is derived from an EMBL/GenBank/DDBJ whole genome shotgun (WGS) entry which is preliminary data.</text>
</comment>
<evidence type="ECO:0000313" key="8">
    <source>
        <dbReference type="EMBL" id="KAJ8763707.1"/>
    </source>
</evidence>
<dbReference type="SMART" id="SM00184">
    <property type="entry name" value="RING"/>
    <property type="match status" value="1"/>
</dbReference>
<keyword evidence="4" id="KW-0862">Zinc</keyword>
<dbReference type="Proteomes" id="UP001159364">
    <property type="component" value="Linkage Group LG05"/>
</dbReference>
<dbReference type="Pfam" id="PF13639">
    <property type="entry name" value="zf-RING_2"/>
    <property type="match status" value="1"/>
</dbReference>
<protein>
    <recommendedName>
        <fullName evidence="7">RING-type domain-containing protein</fullName>
    </recommendedName>
</protein>
<organism evidence="8 9">
    <name type="scientific">Erythroxylum novogranatense</name>
    <dbReference type="NCBI Taxonomy" id="1862640"/>
    <lineage>
        <taxon>Eukaryota</taxon>
        <taxon>Viridiplantae</taxon>
        <taxon>Streptophyta</taxon>
        <taxon>Embryophyta</taxon>
        <taxon>Tracheophyta</taxon>
        <taxon>Spermatophyta</taxon>
        <taxon>Magnoliopsida</taxon>
        <taxon>eudicotyledons</taxon>
        <taxon>Gunneridae</taxon>
        <taxon>Pentapetalae</taxon>
        <taxon>rosids</taxon>
        <taxon>fabids</taxon>
        <taxon>Malpighiales</taxon>
        <taxon>Erythroxylaceae</taxon>
        <taxon>Erythroxylum</taxon>
    </lineage>
</organism>
<gene>
    <name evidence="8" type="ORF">K2173_003179</name>
</gene>
<evidence type="ECO:0000256" key="5">
    <source>
        <dbReference type="ARBA" id="ARBA00023136"/>
    </source>
</evidence>
<keyword evidence="9" id="KW-1185">Reference proteome</keyword>
<dbReference type="PANTHER" id="PTHR46151:SF12">
    <property type="entry name" value="RING_U-BOX SUPERFAMILY PROTEIN"/>
    <property type="match status" value="1"/>
</dbReference>
<comment type="subcellular location">
    <subcellularLocation>
        <location evidence="1">Membrane</location>
    </subcellularLocation>
</comment>
<evidence type="ECO:0000256" key="6">
    <source>
        <dbReference type="PROSITE-ProRule" id="PRU00175"/>
    </source>
</evidence>
<proteinExistence type="predicted"/>
<accession>A0AAV8TA51</accession>